<dbReference type="InterPro" id="IPR045210">
    <property type="entry name" value="RING-Ubox_PUB"/>
</dbReference>
<dbReference type="InterPro" id="IPR000225">
    <property type="entry name" value="Armadillo"/>
</dbReference>
<evidence type="ECO:0000256" key="6">
    <source>
        <dbReference type="PROSITE-ProRule" id="PRU00259"/>
    </source>
</evidence>
<evidence type="ECO:0000256" key="1">
    <source>
        <dbReference type="ARBA" id="ARBA00000900"/>
    </source>
</evidence>
<dbReference type="PROSITE" id="PS51698">
    <property type="entry name" value="U_BOX"/>
    <property type="match status" value="1"/>
</dbReference>
<evidence type="ECO:0000313" key="9">
    <source>
        <dbReference type="Proteomes" id="UP001412067"/>
    </source>
</evidence>
<keyword evidence="5" id="KW-0833">Ubl conjugation pathway</keyword>
<dbReference type="CDD" id="cd16664">
    <property type="entry name" value="RING-Ubox_PUB"/>
    <property type="match status" value="1"/>
</dbReference>
<evidence type="ECO:0000256" key="3">
    <source>
        <dbReference type="ARBA" id="ARBA00012483"/>
    </source>
</evidence>
<keyword evidence="9" id="KW-1185">Reference proteome</keyword>
<dbReference type="Proteomes" id="UP001412067">
    <property type="component" value="Unassembled WGS sequence"/>
</dbReference>
<evidence type="ECO:0000313" key="8">
    <source>
        <dbReference type="EMBL" id="KAK8949896.1"/>
    </source>
</evidence>
<dbReference type="InterPro" id="IPR003613">
    <property type="entry name" value="Ubox_domain"/>
</dbReference>
<dbReference type="PROSITE" id="PS50176">
    <property type="entry name" value="ARM_REPEAT"/>
    <property type="match status" value="1"/>
</dbReference>
<accession>A0ABR2LSL9</accession>
<dbReference type="Pfam" id="PF00514">
    <property type="entry name" value="Arm"/>
    <property type="match status" value="1"/>
</dbReference>
<evidence type="ECO:0000256" key="4">
    <source>
        <dbReference type="ARBA" id="ARBA00022679"/>
    </source>
</evidence>
<dbReference type="Pfam" id="PF25598">
    <property type="entry name" value="ARM_PUB"/>
    <property type="match status" value="1"/>
</dbReference>
<reference evidence="8 9" key="1">
    <citation type="journal article" date="2022" name="Nat. Plants">
        <title>Genomes of leafy and leafless Platanthera orchids illuminate the evolution of mycoheterotrophy.</title>
        <authorList>
            <person name="Li M.H."/>
            <person name="Liu K.W."/>
            <person name="Li Z."/>
            <person name="Lu H.C."/>
            <person name="Ye Q.L."/>
            <person name="Zhang D."/>
            <person name="Wang J.Y."/>
            <person name="Li Y.F."/>
            <person name="Zhong Z.M."/>
            <person name="Liu X."/>
            <person name="Yu X."/>
            <person name="Liu D.K."/>
            <person name="Tu X.D."/>
            <person name="Liu B."/>
            <person name="Hao Y."/>
            <person name="Liao X.Y."/>
            <person name="Jiang Y.T."/>
            <person name="Sun W.H."/>
            <person name="Chen J."/>
            <person name="Chen Y.Q."/>
            <person name="Ai Y."/>
            <person name="Zhai J.W."/>
            <person name="Wu S.S."/>
            <person name="Zhou Z."/>
            <person name="Hsiao Y.Y."/>
            <person name="Wu W.L."/>
            <person name="Chen Y.Y."/>
            <person name="Lin Y.F."/>
            <person name="Hsu J.L."/>
            <person name="Li C.Y."/>
            <person name="Wang Z.W."/>
            <person name="Zhao X."/>
            <person name="Zhong W.Y."/>
            <person name="Ma X.K."/>
            <person name="Ma L."/>
            <person name="Huang J."/>
            <person name="Chen G.Z."/>
            <person name="Huang M.Z."/>
            <person name="Huang L."/>
            <person name="Peng D.H."/>
            <person name="Luo Y.B."/>
            <person name="Zou S.Q."/>
            <person name="Chen S.P."/>
            <person name="Lan S."/>
            <person name="Tsai W.C."/>
            <person name="Van de Peer Y."/>
            <person name="Liu Z.J."/>
        </authorList>
    </citation>
    <scope>NUCLEOTIDE SEQUENCE [LARGE SCALE GENOMIC DNA]</scope>
    <source>
        <strain evidence="8">Lor288</strain>
    </source>
</reference>
<dbReference type="InterPro" id="IPR011989">
    <property type="entry name" value="ARM-like"/>
</dbReference>
<organism evidence="8 9">
    <name type="scientific">Platanthera guangdongensis</name>
    <dbReference type="NCBI Taxonomy" id="2320717"/>
    <lineage>
        <taxon>Eukaryota</taxon>
        <taxon>Viridiplantae</taxon>
        <taxon>Streptophyta</taxon>
        <taxon>Embryophyta</taxon>
        <taxon>Tracheophyta</taxon>
        <taxon>Spermatophyta</taxon>
        <taxon>Magnoliopsida</taxon>
        <taxon>Liliopsida</taxon>
        <taxon>Asparagales</taxon>
        <taxon>Orchidaceae</taxon>
        <taxon>Orchidoideae</taxon>
        <taxon>Orchideae</taxon>
        <taxon>Orchidinae</taxon>
        <taxon>Platanthera</taxon>
    </lineage>
</organism>
<dbReference type="SMART" id="SM00504">
    <property type="entry name" value="Ubox"/>
    <property type="match status" value="1"/>
</dbReference>
<dbReference type="PANTHER" id="PTHR23315:SF307">
    <property type="entry name" value="U-BOX DOMAIN-CONTAINING PROTEIN 19"/>
    <property type="match status" value="1"/>
</dbReference>
<dbReference type="InterPro" id="IPR013083">
    <property type="entry name" value="Znf_RING/FYVE/PHD"/>
</dbReference>
<feature type="domain" description="U-box" evidence="7">
    <location>
        <begin position="277"/>
        <end position="351"/>
    </location>
</feature>
<dbReference type="EC" id="2.3.2.27" evidence="3"/>
<comment type="pathway">
    <text evidence="2">Protein modification; protein ubiquitination.</text>
</comment>
<sequence>MIPMSSDRRFLTFPAIHPCSAVSPAALLADISSLAADIQASGSPQSDHFRTHRRAAREAVRFASVIISFLDDLCFPATLPSAAILSLSDLHVTLQKLRLLLSDCARGGARLWILMNAARVAGEFHALLRSFGPALEVLPVDSMDVSDEIRELLRFLAGQARRVDAGVEVVDDRAARSVRSMFTKFESGESPDADDLRRVLNHLNIKSWSDCLEEVGFLEEQIFADEENGDSALLWSAMGLMIYSMVVVFDSTTSGNKKKMEGFFFLRRESTVAVKHLPSDELRCPISLELMKDPVTVSTGQTYDGPSILRWLKSGHQTCPITGEKLSSSVLIPNSVVRKLVGVYCHENGISISQKRKTSKRDLSKTLSPATPAAVAAIRMASTVIVGKLAAESPEKKSIAAYIIRMLTKSNNFNRICFVEAGAIPLLLNLLSSSDPSLQENAAASLLNLSKHHSGRTDIFESAGLAPVVETMKIGHKAEARQNAAAILFYLAAIEECRRAIGDMPEAIPGVVELLGNGTYRGKKNAILTIYALLLFSGNQAKILAAEAVAAISKLIETEEEDLVTDCVGLLAKIAERDDGADVILKSGYVVDQLVNVLRISSSPSGREYCASALLSLCNNGGEKAMIMLEKMPLLIPSLYSLLSDGSRQASKKARSLLNCMHQFADQAYAQRRPPPPADPMIHVL</sequence>
<protein>
    <recommendedName>
        <fullName evidence="3">RING-type E3 ubiquitin transferase</fullName>
        <ecNumber evidence="3">2.3.2.27</ecNumber>
    </recommendedName>
</protein>
<evidence type="ECO:0000256" key="5">
    <source>
        <dbReference type="ARBA" id="ARBA00022786"/>
    </source>
</evidence>
<dbReference type="Gene3D" id="1.25.10.10">
    <property type="entry name" value="Leucine-rich Repeat Variant"/>
    <property type="match status" value="1"/>
</dbReference>
<gene>
    <name evidence="8" type="primary">PUB19</name>
    <name evidence="8" type="ORF">KSP40_PGU004210</name>
</gene>
<dbReference type="EMBL" id="JBBWWR010000015">
    <property type="protein sequence ID" value="KAK8949896.1"/>
    <property type="molecule type" value="Genomic_DNA"/>
</dbReference>
<dbReference type="SUPFAM" id="SSF57850">
    <property type="entry name" value="RING/U-box"/>
    <property type="match status" value="1"/>
</dbReference>
<keyword evidence="4" id="KW-0808">Transferase</keyword>
<dbReference type="Gene3D" id="3.30.40.10">
    <property type="entry name" value="Zinc/RING finger domain, C3HC4 (zinc finger)"/>
    <property type="match status" value="1"/>
</dbReference>
<feature type="repeat" description="ARM" evidence="6">
    <location>
        <begin position="422"/>
        <end position="464"/>
    </location>
</feature>
<proteinExistence type="predicted"/>
<evidence type="ECO:0000256" key="2">
    <source>
        <dbReference type="ARBA" id="ARBA00004906"/>
    </source>
</evidence>
<dbReference type="SMART" id="SM00185">
    <property type="entry name" value="ARM"/>
    <property type="match status" value="4"/>
</dbReference>
<dbReference type="SUPFAM" id="SSF48371">
    <property type="entry name" value="ARM repeat"/>
    <property type="match status" value="1"/>
</dbReference>
<comment type="caution">
    <text evidence="8">The sequence shown here is derived from an EMBL/GenBank/DDBJ whole genome shotgun (WGS) entry which is preliminary data.</text>
</comment>
<dbReference type="InterPro" id="IPR058678">
    <property type="entry name" value="ARM_PUB"/>
</dbReference>
<evidence type="ECO:0000259" key="7">
    <source>
        <dbReference type="PROSITE" id="PS51698"/>
    </source>
</evidence>
<comment type="catalytic activity">
    <reaction evidence="1">
        <text>S-ubiquitinyl-[E2 ubiquitin-conjugating enzyme]-L-cysteine + [acceptor protein]-L-lysine = [E2 ubiquitin-conjugating enzyme]-L-cysteine + N(6)-ubiquitinyl-[acceptor protein]-L-lysine.</text>
        <dbReference type="EC" id="2.3.2.27"/>
    </reaction>
</comment>
<name>A0ABR2LSL9_9ASPA</name>
<dbReference type="Pfam" id="PF04564">
    <property type="entry name" value="U-box"/>
    <property type="match status" value="1"/>
</dbReference>
<dbReference type="PANTHER" id="PTHR23315">
    <property type="entry name" value="U BOX DOMAIN-CONTAINING"/>
    <property type="match status" value="1"/>
</dbReference>
<dbReference type="InterPro" id="IPR016024">
    <property type="entry name" value="ARM-type_fold"/>
</dbReference>